<dbReference type="OrthoDB" id="2504001at2759"/>
<dbReference type="AlphaFoldDB" id="S7QBD3"/>
<proteinExistence type="predicted"/>
<dbReference type="KEGG" id="gtr:GLOTRDRAFT_110492"/>
<keyword evidence="1" id="KW-0472">Membrane</keyword>
<dbReference type="OMA" id="MKMPGIG"/>
<keyword evidence="1" id="KW-0812">Transmembrane</keyword>
<dbReference type="RefSeq" id="XP_007864386.1">
    <property type="nucleotide sequence ID" value="XM_007866195.1"/>
</dbReference>
<feature type="transmembrane region" description="Helical" evidence="1">
    <location>
        <begin position="118"/>
        <end position="141"/>
    </location>
</feature>
<evidence type="ECO:0000313" key="2">
    <source>
        <dbReference type="EMBL" id="EPQ57261.1"/>
    </source>
</evidence>
<protein>
    <submittedName>
        <fullName evidence="2">Uncharacterized protein</fullName>
    </submittedName>
</protein>
<dbReference type="eggNOG" id="ENOG502SF4F">
    <property type="taxonomic scope" value="Eukaryota"/>
</dbReference>
<sequence>MAFGNLFAKPPRYYKPQRTTDSIVVYLAPSQPAPTHVPFELQSHVSADTWAIRVAAISRVAAQYNKPRFERAWTLLAMLSIVIVPIVLYHVLIDAFHVHFDRFGFADTDVDKLVEVRWITFGVFAGLVLLFLVPLALWKFIGQRRVNGMINGWAREDRVLRGSGTQLPVWAVKTPGVFRPTIQLTVTIPASPAPTTFHPDAYLPNYLNSASDVYLPPRSKEDPQGLPRLSTVGTFPISFGANNVNEKV</sequence>
<gene>
    <name evidence="2" type="ORF">GLOTRDRAFT_110492</name>
</gene>
<reference evidence="2 3" key="1">
    <citation type="journal article" date="2012" name="Science">
        <title>The Paleozoic origin of enzymatic lignin decomposition reconstructed from 31 fungal genomes.</title>
        <authorList>
            <person name="Floudas D."/>
            <person name="Binder M."/>
            <person name="Riley R."/>
            <person name="Barry K."/>
            <person name="Blanchette R.A."/>
            <person name="Henrissat B."/>
            <person name="Martinez A.T."/>
            <person name="Otillar R."/>
            <person name="Spatafora J.W."/>
            <person name="Yadav J.S."/>
            <person name="Aerts A."/>
            <person name="Benoit I."/>
            <person name="Boyd A."/>
            <person name="Carlson A."/>
            <person name="Copeland A."/>
            <person name="Coutinho P.M."/>
            <person name="de Vries R.P."/>
            <person name="Ferreira P."/>
            <person name="Findley K."/>
            <person name="Foster B."/>
            <person name="Gaskell J."/>
            <person name="Glotzer D."/>
            <person name="Gorecki P."/>
            <person name="Heitman J."/>
            <person name="Hesse C."/>
            <person name="Hori C."/>
            <person name="Igarashi K."/>
            <person name="Jurgens J.A."/>
            <person name="Kallen N."/>
            <person name="Kersten P."/>
            <person name="Kohler A."/>
            <person name="Kuees U."/>
            <person name="Kumar T.K.A."/>
            <person name="Kuo A."/>
            <person name="LaButti K."/>
            <person name="Larrondo L.F."/>
            <person name="Lindquist E."/>
            <person name="Ling A."/>
            <person name="Lombard V."/>
            <person name="Lucas S."/>
            <person name="Lundell T."/>
            <person name="Martin R."/>
            <person name="McLaughlin D.J."/>
            <person name="Morgenstern I."/>
            <person name="Morin E."/>
            <person name="Murat C."/>
            <person name="Nagy L.G."/>
            <person name="Nolan M."/>
            <person name="Ohm R.A."/>
            <person name="Patyshakuliyeva A."/>
            <person name="Rokas A."/>
            <person name="Ruiz-Duenas F.J."/>
            <person name="Sabat G."/>
            <person name="Salamov A."/>
            <person name="Samejima M."/>
            <person name="Schmutz J."/>
            <person name="Slot J.C."/>
            <person name="St John F."/>
            <person name="Stenlid J."/>
            <person name="Sun H."/>
            <person name="Sun S."/>
            <person name="Syed K."/>
            <person name="Tsang A."/>
            <person name="Wiebenga A."/>
            <person name="Young D."/>
            <person name="Pisabarro A."/>
            <person name="Eastwood D.C."/>
            <person name="Martin F."/>
            <person name="Cullen D."/>
            <person name="Grigoriev I.V."/>
            <person name="Hibbett D.S."/>
        </authorList>
    </citation>
    <scope>NUCLEOTIDE SEQUENCE [LARGE SCALE GENOMIC DNA]</scope>
    <source>
        <strain evidence="2 3">ATCC 11539</strain>
    </source>
</reference>
<name>S7QBD3_GLOTA</name>
<dbReference type="GeneID" id="19299229"/>
<dbReference type="STRING" id="670483.S7QBD3"/>
<dbReference type="HOGENOM" id="CLU_085148_0_0_1"/>
<evidence type="ECO:0000313" key="3">
    <source>
        <dbReference type="Proteomes" id="UP000030669"/>
    </source>
</evidence>
<feature type="transmembrane region" description="Helical" evidence="1">
    <location>
        <begin position="73"/>
        <end position="98"/>
    </location>
</feature>
<accession>S7QBD3</accession>
<organism evidence="2 3">
    <name type="scientific">Gloeophyllum trabeum (strain ATCC 11539 / FP-39264 / Madison 617)</name>
    <name type="common">Brown rot fungus</name>
    <dbReference type="NCBI Taxonomy" id="670483"/>
    <lineage>
        <taxon>Eukaryota</taxon>
        <taxon>Fungi</taxon>
        <taxon>Dikarya</taxon>
        <taxon>Basidiomycota</taxon>
        <taxon>Agaricomycotina</taxon>
        <taxon>Agaricomycetes</taxon>
        <taxon>Gloeophyllales</taxon>
        <taxon>Gloeophyllaceae</taxon>
        <taxon>Gloeophyllum</taxon>
    </lineage>
</organism>
<dbReference type="EMBL" id="KB469299">
    <property type="protein sequence ID" value="EPQ57261.1"/>
    <property type="molecule type" value="Genomic_DNA"/>
</dbReference>
<evidence type="ECO:0000256" key="1">
    <source>
        <dbReference type="SAM" id="Phobius"/>
    </source>
</evidence>
<keyword evidence="3" id="KW-1185">Reference proteome</keyword>
<keyword evidence="1" id="KW-1133">Transmembrane helix</keyword>
<dbReference type="Proteomes" id="UP000030669">
    <property type="component" value="Unassembled WGS sequence"/>
</dbReference>